<keyword evidence="2" id="KW-0812">Transmembrane</keyword>
<feature type="region of interest" description="Disordered" evidence="1">
    <location>
        <begin position="237"/>
        <end position="304"/>
    </location>
</feature>
<feature type="compositionally biased region" description="Pro residues" evidence="1">
    <location>
        <begin position="181"/>
        <end position="195"/>
    </location>
</feature>
<feature type="transmembrane region" description="Helical" evidence="2">
    <location>
        <begin position="353"/>
        <end position="373"/>
    </location>
</feature>
<keyword evidence="5" id="KW-1185">Reference proteome</keyword>
<feature type="compositionally biased region" description="Basic and acidic residues" evidence="1">
    <location>
        <begin position="1"/>
        <end position="22"/>
    </location>
</feature>
<dbReference type="Pfam" id="PF01345">
    <property type="entry name" value="DUF11"/>
    <property type="match status" value="1"/>
</dbReference>
<evidence type="ECO:0000256" key="1">
    <source>
        <dbReference type="SAM" id="MobiDB-lite"/>
    </source>
</evidence>
<feature type="region of interest" description="Disordered" evidence="1">
    <location>
        <begin position="54"/>
        <end position="78"/>
    </location>
</feature>
<dbReference type="InterPro" id="IPR001434">
    <property type="entry name" value="OmcB-like_DUF11"/>
</dbReference>
<feature type="compositionally biased region" description="Low complexity" evidence="1">
    <location>
        <begin position="316"/>
        <end position="332"/>
    </location>
</feature>
<organism evidence="4 5">
    <name type="scientific">Actinomadura parmotrematis</name>
    <dbReference type="NCBI Taxonomy" id="2864039"/>
    <lineage>
        <taxon>Bacteria</taxon>
        <taxon>Bacillati</taxon>
        <taxon>Actinomycetota</taxon>
        <taxon>Actinomycetes</taxon>
        <taxon>Streptosporangiales</taxon>
        <taxon>Thermomonosporaceae</taxon>
        <taxon>Actinomadura</taxon>
    </lineage>
</organism>
<feature type="region of interest" description="Disordered" evidence="1">
    <location>
        <begin position="1"/>
        <end position="29"/>
    </location>
</feature>
<feature type="region of interest" description="Disordered" evidence="1">
    <location>
        <begin position="175"/>
        <end position="198"/>
    </location>
</feature>
<keyword evidence="2" id="KW-1133">Transmembrane helix</keyword>
<evidence type="ECO:0000313" key="5">
    <source>
        <dbReference type="Proteomes" id="UP000774570"/>
    </source>
</evidence>
<dbReference type="NCBIfam" id="TIGR01451">
    <property type="entry name" value="B_ant_repeat"/>
    <property type="match status" value="1"/>
</dbReference>
<dbReference type="Proteomes" id="UP000774570">
    <property type="component" value="Unassembled WGS sequence"/>
</dbReference>
<evidence type="ECO:0000259" key="3">
    <source>
        <dbReference type="Pfam" id="PF01345"/>
    </source>
</evidence>
<dbReference type="InterPro" id="IPR047589">
    <property type="entry name" value="DUF11_rpt"/>
</dbReference>
<name>A0ABS7FZT0_9ACTN</name>
<reference evidence="4 5" key="1">
    <citation type="submission" date="2021-07" db="EMBL/GenBank/DDBJ databases">
        <title>Actinomadura sp. PM05-2 isolated from lichen.</title>
        <authorList>
            <person name="Somphong A."/>
            <person name="Phongsopitanun W."/>
            <person name="Tanasupawat S."/>
            <person name="Peongsungnone V."/>
        </authorList>
    </citation>
    <scope>NUCLEOTIDE SEQUENCE [LARGE SCALE GENOMIC DNA]</scope>
    <source>
        <strain evidence="4 5">PM05-2</strain>
    </source>
</reference>
<keyword evidence="2" id="KW-0472">Membrane</keyword>
<evidence type="ECO:0000256" key="2">
    <source>
        <dbReference type="SAM" id="Phobius"/>
    </source>
</evidence>
<accession>A0ABS7FZT0</accession>
<feature type="compositionally biased region" description="Basic residues" evidence="1">
    <location>
        <begin position="265"/>
        <end position="279"/>
    </location>
</feature>
<dbReference type="NCBIfam" id="TIGR01167">
    <property type="entry name" value="LPXTG_anchor"/>
    <property type="match status" value="1"/>
</dbReference>
<feature type="compositionally biased region" description="Low complexity" evidence="1">
    <location>
        <begin position="237"/>
        <end position="252"/>
    </location>
</feature>
<evidence type="ECO:0000313" key="4">
    <source>
        <dbReference type="EMBL" id="MBW8485957.1"/>
    </source>
</evidence>
<feature type="domain" description="DUF11" evidence="3">
    <location>
        <begin position="69"/>
        <end position="165"/>
    </location>
</feature>
<comment type="caution">
    <text evidence="4">The sequence shown here is derived from an EMBL/GenBank/DDBJ whole genome shotgun (WGS) entry which is preliminary data.</text>
</comment>
<feature type="region of interest" description="Disordered" evidence="1">
    <location>
        <begin position="316"/>
        <end position="349"/>
    </location>
</feature>
<proteinExistence type="predicted"/>
<dbReference type="RefSeq" id="WP_220169194.1">
    <property type="nucleotide sequence ID" value="NZ_JAIBOA010000019.1"/>
</dbReference>
<protein>
    <submittedName>
        <fullName evidence="4">DUF11 domain-containing protein</fullName>
    </submittedName>
</protein>
<gene>
    <name evidence="4" type="ORF">K1Y72_26515</name>
</gene>
<sequence length="382" mass="37759">MTDSAARGHEEPARDETGGDGRRGRRGAAAAQAGTAVGLVLGSAALLAPGTALAAPAAPADGPPMPPRLAVTKQASADRVRPGQTLRYTMRIRNTGLVPVDAARLVDDLPDGLTATAASGGCAAKKTKVVCKRLRVPYRKSTTVTVTARVASDAHPGKLVNTTKVLYGGRTARARATVTVTPPPPPPPTPTPKPTPSKARARAAHAHAHAVVAPGRPNGYQAAAPCTPPADGYGAAGGAKAAPGCCKPSAHSGDGHGAGPAGHGTRCHRRPHRPQKPHRQPVADRAPTSCTTPGSGGPSGSGANRPGCCPGMPAGAAGRDAAAPGSGACGAPDYQGSAPRATEPLPHTGSDSALPLAALGAGAVAVGAGIVIATRRRGRLDG</sequence>
<dbReference type="EMBL" id="JAIBOA010000019">
    <property type="protein sequence ID" value="MBW8485957.1"/>
    <property type="molecule type" value="Genomic_DNA"/>
</dbReference>